<dbReference type="AlphaFoldDB" id="A0A6J3LS98"/>
<feature type="compositionally biased region" description="Low complexity" evidence="1">
    <location>
        <begin position="231"/>
        <end position="245"/>
    </location>
</feature>
<sequence length="509" mass="55908">MTCNHGMSTHQSLLVQSRPPLSISTRASDPSLFGNAYSPIADHALVRRISMRHTSEPMMGAVTTSHRGSNASLTAPSPTLISPARTPSLFGTSDTHWEPSISSKSRPSRLRKLSTAKEDRGQLDLSKSTAENDQLAGLGIVDSRGPRSAADVAFSRATRNKHSRTNSIGSQASNGSNSNRPGYHFTHPLKQTPGAYTPPAGDRASFFDPEELDETKDVVEREALVPTGYTSHRSMSVSSTSQFQSAPIAQSRTGADPVLIRQTTGNSQSNISIKSNHSGGNAKPAKLKKTRPSPEHGHSYEYGASSSARTSFDKAISFVSRRSETDVVTQEELVQAARRKFEEKTALKELKYQREAEHRREIEEAKMIKREGLERRRSEAYEVRDLPSTKAALKHLSGLISGSGINNNNNNPMFSNKNLSDENIEPSRPSMTGRDRRPTPPTDSLQTKSYESYRSASTPNPTANLFTAAEKPRRPIERSRLSRLAQKSSKAVGISWWFHTKLLSLGSRD</sequence>
<dbReference type="GeneID" id="54365846"/>
<feature type="region of interest" description="Disordered" evidence="1">
    <location>
        <begin position="230"/>
        <end position="306"/>
    </location>
</feature>
<feature type="compositionally biased region" description="Polar residues" evidence="1">
    <location>
        <begin position="261"/>
        <end position="279"/>
    </location>
</feature>
<evidence type="ECO:0000313" key="2">
    <source>
        <dbReference type="Proteomes" id="UP000504637"/>
    </source>
</evidence>
<reference evidence="3" key="2">
    <citation type="submission" date="2020-04" db="EMBL/GenBank/DDBJ databases">
        <authorList>
            <consortium name="NCBI Genome Project"/>
        </authorList>
    </citation>
    <scope>NUCLEOTIDE SEQUENCE</scope>
    <source>
        <strain evidence="3">CBS 342.82</strain>
    </source>
</reference>
<evidence type="ECO:0000256" key="1">
    <source>
        <dbReference type="SAM" id="MobiDB-lite"/>
    </source>
</evidence>
<gene>
    <name evidence="3" type="ORF">K489DRAFT_413498</name>
</gene>
<dbReference type="OrthoDB" id="5377213at2759"/>
<evidence type="ECO:0000313" key="3">
    <source>
        <dbReference type="RefSeq" id="XP_033455711.1"/>
    </source>
</evidence>
<feature type="compositionally biased region" description="Polar residues" evidence="1">
    <location>
        <begin position="62"/>
        <end position="80"/>
    </location>
</feature>
<feature type="compositionally biased region" description="Low complexity" evidence="1">
    <location>
        <begin position="401"/>
        <end position="411"/>
    </location>
</feature>
<proteinExistence type="predicted"/>
<reference evidence="3" key="1">
    <citation type="submission" date="2020-01" db="EMBL/GenBank/DDBJ databases">
        <authorList>
            <consortium name="DOE Joint Genome Institute"/>
            <person name="Haridas S."/>
            <person name="Albert R."/>
            <person name="Binder M."/>
            <person name="Bloem J."/>
            <person name="Labutti K."/>
            <person name="Salamov A."/>
            <person name="Andreopoulos B."/>
            <person name="Baker S.E."/>
            <person name="Barry K."/>
            <person name="Bills G."/>
            <person name="Bluhm B.H."/>
            <person name="Cannon C."/>
            <person name="Castanera R."/>
            <person name="Culley D.E."/>
            <person name="Daum C."/>
            <person name="Ezra D."/>
            <person name="Gonzalez J.B."/>
            <person name="Henrissat B."/>
            <person name="Kuo A."/>
            <person name="Liang C."/>
            <person name="Lipzen A."/>
            <person name="Lutzoni F."/>
            <person name="Magnuson J."/>
            <person name="Mondo S."/>
            <person name="Nolan M."/>
            <person name="Ohm R."/>
            <person name="Pangilinan J."/>
            <person name="Park H.-J."/>
            <person name="Ramirez L."/>
            <person name="Alfaro M."/>
            <person name="Sun H."/>
            <person name="Tritt A."/>
            <person name="Yoshinaga Y."/>
            <person name="Zwiers L.-H."/>
            <person name="Turgeon B.G."/>
            <person name="Goodwin S.B."/>
            <person name="Spatafora J.W."/>
            <person name="Crous P.W."/>
            <person name="Grigoriev I.V."/>
        </authorList>
    </citation>
    <scope>NUCLEOTIDE SEQUENCE</scope>
    <source>
        <strain evidence="3">CBS 342.82</strain>
    </source>
</reference>
<feature type="region of interest" description="Disordered" evidence="1">
    <location>
        <begin position="62"/>
        <end position="199"/>
    </location>
</feature>
<name>A0A6J3LS98_9PEZI</name>
<feature type="region of interest" description="Disordered" evidence="1">
    <location>
        <begin position="401"/>
        <end position="477"/>
    </location>
</feature>
<protein>
    <submittedName>
        <fullName evidence="3">Uncharacterized protein</fullName>
    </submittedName>
</protein>
<dbReference type="Proteomes" id="UP000504637">
    <property type="component" value="Unplaced"/>
</dbReference>
<organism evidence="3">
    <name type="scientific">Dissoconium aciculare CBS 342.82</name>
    <dbReference type="NCBI Taxonomy" id="1314786"/>
    <lineage>
        <taxon>Eukaryota</taxon>
        <taxon>Fungi</taxon>
        <taxon>Dikarya</taxon>
        <taxon>Ascomycota</taxon>
        <taxon>Pezizomycotina</taxon>
        <taxon>Dothideomycetes</taxon>
        <taxon>Dothideomycetidae</taxon>
        <taxon>Mycosphaerellales</taxon>
        <taxon>Dissoconiaceae</taxon>
        <taxon>Dissoconium</taxon>
    </lineage>
</organism>
<feature type="compositionally biased region" description="Polar residues" evidence="1">
    <location>
        <begin position="165"/>
        <end position="180"/>
    </location>
</feature>
<feature type="compositionally biased region" description="Polar residues" evidence="1">
    <location>
        <begin position="442"/>
        <end position="465"/>
    </location>
</feature>
<keyword evidence="2" id="KW-1185">Reference proteome</keyword>
<accession>A0A6J3LS98</accession>
<reference evidence="3" key="3">
    <citation type="submission" date="2025-08" db="UniProtKB">
        <authorList>
            <consortium name="RefSeq"/>
        </authorList>
    </citation>
    <scope>IDENTIFICATION</scope>
    <source>
        <strain evidence="3">CBS 342.82</strain>
    </source>
</reference>
<dbReference type="RefSeq" id="XP_033455711.1">
    <property type="nucleotide sequence ID" value="XM_033608047.1"/>
</dbReference>